<organism evidence="2 3">
    <name type="scientific">Pleuronectes platessa</name>
    <name type="common">European plaice</name>
    <dbReference type="NCBI Taxonomy" id="8262"/>
    <lineage>
        <taxon>Eukaryota</taxon>
        <taxon>Metazoa</taxon>
        <taxon>Chordata</taxon>
        <taxon>Craniata</taxon>
        <taxon>Vertebrata</taxon>
        <taxon>Euteleostomi</taxon>
        <taxon>Actinopterygii</taxon>
        <taxon>Neopterygii</taxon>
        <taxon>Teleostei</taxon>
        <taxon>Neoteleostei</taxon>
        <taxon>Acanthomorphata</taxon>
        <taxon>Carangaria</taxon>
        <taxon>Pleuronectiformes</taxon>
        <taxon>Pleuronectoidei</taxon>
        <taxon>Pleuronectidae</taxon>
        <taxon>Pleuronectes</taxon>
    </lineage>
</organism>
<dbReference type="AlphaFoldDB" id="A0A9N7U9M1"/>
<gene>
    <name evidence="2" type="ORF">PLEPLA_LOCUS14573</name>
</gene>
<feature type="compositionally biased region" description="Basic residues" evidence="1">
    <location>
        <begin position="15"/>
        <end position="28"/>
    </location>
</feature>
<sequence length="194" mass="21101">MGLIGTTDERPAATSRRRHGRSSHRRRCHGDIGRLLPYVAVRTPELGGDAVLVVEDTENRVTLNQLLMFLTGADRVPPLGFPGEPTINFLHTVTVFPEANTSSERVSGVGGGAPGPESVRCTGSHSRGVFRAARGFRALATAKEQFVYCSGGTVMRAFKHWFGYNITSASHFPLTVARPTCYASTPHQWGRHTV</sequence>
<evidence type="ECO:0000256" key="1">
    <source>
        <dbReference type="SAM" id="MobiDB-lite"/>
    </source>
</evidence>
<name>A0A9N7U9M1_PLEPL</name>
<proteinExistence type="predicted"/>
<reference evidence="2" key="1">
    <citation type="submission" date="2020-03" db="EMBL/GenBank/DDBJ databases">
        <authorList>
            <person name="Weist P."/>
        </authorList>
    </citation>
    <scope>NUCLEOTIDE SEQUENCE</scope>
</reference>
<dbReference type="Proteomes" id="UP001153269">
    <property type="component" value="Unassembled WGS sequence"/>
</dbReference>
<dbReference type="EMBL" id="CADEAL010000902">
    <property type="protein sequence ID" value="CAB1426637.1"/>
    <property type="molecule type" value="Genomic_DNA"/>
</dbReference>
<protein>
    <submittedName>
        <fullName evidence="2">Uncharacterized protein</fullName>
    </submittedName>
</protein>
<keyword evidence="3" id="KW-1185">Reference proteome</keyword>
<evidence type="ECO:0000313" key="3">
    <source>
        <dbReference type="Proteomes" id="UP001153269"/>
    </source>
</evidence>
<evidence type="ECO:0000313" key="2">
    <source>
        <dbReference type="EMBL" id="CAB1426637.1"/>
    </source>
</evidence>
<feature type="region of interest" description="Disordered" evidence="1">
    <location>
        <begin position="1"/>
        <end position="28"/>
    </location>
</feature>
<accession>A0A9N7U9M1</accession>
<comment type="caution">
    <text evidence="2">The sequence shown here is derived from an EMBL/GenBank/DDBJ whole genome shotgun (WGS) entry which is preliminary data.</text>
</comment>